<reference evidence="5 6" key="1">
    <citation type="submission" date="2019-08" db="EMBL/GenBank/DDBJ databases">
        <title>Genome sequence of Gelidibacter salicanalis IC162T.</title>
        <authorList>
            <person name="Bowman J.P."/>
        </authorList>
    </citation>
    <scope>NUCLEOTIDE SEQUENCE [LARGE SCALE GENOMIC DNA]</scope>
    <source>
        <strain evidence="5 6">IC162</strain>
    </source>
</reference>
<dbReference type="InterPro" id="IPR051909">
    <property type="entry name" value="MFP_Cation_Efflux"/>
</dbReference>
<evidence type="ECO:0000256" key="2">
    <source>
        <dbReference type="ARBA" id="ARBA00022448"/>
    </source>
</evidence>
<dbReference type="Pfam" id="PF25973">
    <property type="entry name" value="BSH_CzcB"/>
    <property type="match status" value="1"/>
</dbReference>
<organism evidence="5 6">
    <name type="scientific">Gelidibacter salicanalis</name>
    <dbReference type="NCBI Taxonomy" id="291193"/>
    <lineage>
        <taxon>Bacteria</taxon>
        <taxon>Pseudomonadati</taxon>
        <taxon>Bacteroidota</taxon>
        <taxon>Flavobacteriia</taxon>
        <taxon>Flavobacteriales</taxon>
        <taxon>Flavobacteriaceae</taxon>
        <taxon>Gelidibacter</taxon>
    </lineage>
</organism>
<dbReference type="OrthoDB" id="9814657at2"/>
<dbReference type="PANTHER" id="PTHR30097">
    <property type="entry name" value="CATION EFFLUX SYSTEM PROTEIN CUSB"/>
    <property type="match status" value="1"/>
</dbReference>
<evidence type="ECO:0000313" key="6">
    <source>
        <dbReference type="Proteomes" id="UP000321734"/>
    </source>
</evidence>
<feature type="domain" description="CusB-like beta-barrel" evidence="3">
    <location>
        <begin position="218"/>
        <end position="287"/>
    </location>
</feature>
<feature type="domain" description="CzcB-like barrel-sandwich hybrid" evidence="4">
    <location>
        <begin position="69"/>
        <end position="212"/>
    </location>
</feature>
<dbReference type="InterPro" id="IPR058792">
    <property type="entry name" value="Beta-barrel_RND_2"/>
</dbReference>
<evidence type="ECO:0000259" key="4">
    <source>
        <dbReference type="Pfam" id="PF25973"/>
    </source>
</evidence>
<dbReference type="EMBL" id="VORX01000002">
    <property type="protein sequence ID" value="TXE09526.1"/>
    <property type="molecule type" value="Genomic_DNA"/>
</dbReference>
<dbReference type="Proteomes" id="UP000321734">
    <property type="component" value="Unassembled WGS sequence"/>
</dbReference>
<sequence length="373" mass="41473">MFTLVMACGTDKNEQKTEESKMATNALVITKAQFEGEKMTFGTIADYDFNTTIKVNGMIDVPTQNKSSVSTFIGGYVTKNPLLVGDEVKKGQYLLTLENTEIVEIQQEYAEVAEQLNFLKSEFTRQKTLYDENITSQKNFLKAESTYKSSLAHYNGLKKKLQMMHINPASVEKGTIGSSINLYAPIDGFVTKVNISNGTYVSPSDVILEIIDTEHIHLELSVFEKDILKIKKGQPIGFRIPEASDSIYKAEVHLVGTTIDPENRRVVVHGHIENDHTAFIVGMFAEAYIVVGSSKGMALPKTAVIQQDDDFYALVLERETAQGYEFKQVKLDLGNETEDMVEVLNSVSLNNKKIVTDGTYMLLNESDGGGHSH</sequence>
<evidence type="ECO:0000256" key="1">
    <source>
        <dbReference type="ARBA" id="ARBA00009477"/>
    </source>
</evidence>
<keyword evidence="2" id="KW-0813">Transport</keyword>
<evidence type="ECO:0000313" key="5">
    <source>
        <dbReference type="EMBL" id="TXE09526.1"/>
    </source>
</evidence>
<dbReference type="Gene3D" id="2.40.50.100">
    <property type="match status" value="1"/>
</dbReference>
<dbReference type="GO" id="GO:0022857">
    <property type="term" value="F:transmembrane transporter activity"/>
    <property type="evidence" value="ECO:0007669"/>
    <property type="project" value="InterPro"/>
</dbReference>
<dbReference type="GO" id="GO:0030313">
    <property type="term" value="C:cell envelope"/>
    <property type="evidence" value="ECO:0007669"/>
    <property type="project" value="TreeGrafter"/>
</dbReference>
<dbReference type="Pfam" id="PF25954">
    <property type="entry name" value="Beta-barrel_RND_2"/>
    <property type="match status" value="1"/>
</dbReference>
<dbReference type="GO" id="GO:0015679">
    <property type="term" value="P:plasma membrane copper ion transport"/>
    <property type="evidence" value="ECO:0007669"/>
    <property type="project" value="TreeGrafter"/>
</dbReference>
<dbReference type="GO" id="GO:0016020">
    <property type="term" value="C:membrane"/>
    <property type="evidence" value="ECO:0007669"/>
    <property type="project" value="InterPro"/>
</dbReference>
<dbReference type="NCBIfam" id="TIGR01730">
    <property type="entry name" value="RND_mfp"/>
    <property type="match status" value="1"/>
</dbReference>
<dbReference type="AlphaFoldDB" id="A0A5C7ALB0"/>
<dbReference type="InterPro" id="IPR006143">
    <property type="entry name" value="RND_pump_MFP"/>
</dbReference>
<gene>
    <name evidence="5" type="ORF">ES711_03305</name>
</gene>
<dbReference type="SUPFAM" id="SSF111369">
    <property type="entry name" value="HlyD-like secretion proteins"/>
    <property type="match status" value="1"/>
</dbReference>
<evidence type="ECO:0000259" key="3">
    <source>
        <dbReference type="Pfam" id="PF25954"/>
    </source>
</evidence>
<protein>
    <submittedName>
        <fullName evidence="5">Efflux RND transporter periplasmic adaptor subunit</fullName>
    </submittedName>
</protein>
<dbReference type="InterPro" id="IPR058647">
    <property type="entry name" value="BSH_CzcB-like"/>
</dbReference>
<proteinExistence type="inferred from homology"/>
<comment type="similarity">
    <text evidence="1">Belongs to the membrane fusion protein (MFP) (TC 8.A.1) family.</text>
</comment>
<dbReference type="PANTHER" id="PTHR30097:SF4">
    <property type="entry name" value="SLR6042 PROTEIN"/>
    <property type="match status" value="1"/>
</dbReference>
<dbReference type="Gene3D" id="2.40.30.170">
    <property type="match status" value="1"/>
</dbReference>
<dbReference type="GO" id="GO:0060003">
    <property type="term" value="P:copper ion export"/>
    <property type="evidence" value="ECO:0007669"/>
    <property type="project" value="TreeGrafter"/>
</dbReference>
<name>A0A5C7ALB0_9FLAO</name>
<comment type="caution">
    <text evidence="5">The sequence shown here is derived from an EMBL/GenBank/DDBJ whole genome shotgun (WGS) entry which is preliminary data.</text>
</comment>
<keyword evidence="6" id="KW-1185">Reference proteome</keyword>
<accession>A0A5C7ALB0</accession>
<dbReference type="Gene3D" id="2.40.420.20">
    <property type="match status" value="1"/>
</dbReference>